<dbReference type="AlphaFoldDB" id="A0A4R1I2N7"/>
<evidence type="ECO:0000313" key="2">
    <source>
        <dbReference type="Proteomes" id="UP000295030"/>
    </source>
</evidence>
<dbReference type="EMBL" id="SMFY01000002">
    <property type="protein sequence ID" value="TCK28211.1"/>
    <property type="molecule type" value="Genomic_DNA"/>
</dbReference>
<keyword evidence="2" id="KW-1185">Reference proteome</keyword>
<dbReference type="RefSeq" id="WP_131835380.1">
    <property type="nucleotide sequence ID" value="NZ_SMFY01000002.1"/>
</dbReference>
<name>A0A4R1I2N7_ANCAQ</name>
<organism evidence="1 2">
    <name type="scientific">Ancylobacter aquaticus</name>
    <dbReference type="NCBI Taxonomy" id="100"/>
    <lineage>
        <taxon>Bacteria</taxon>
        <taxon>Pseudomonadati</taxon>
        <taxon>Pseudomonadota</taxon>
        <taxon>Alphaproteobacteria</taxon>
        <taxon>Hyphomicrobiales</taxon>
        <taxon>Xanthobacteraceae</taxon>
        <taxon>Ancylobacter</taxon>
    </lineage>
</organism>
<proteinExistence type="predicted"/>
<protein>
    <submittedName>
        <fullName evidence="1">Uncharacterized protein</fullName>
    </submittedName>
</protein>
<accession>A0A4R1I2N7</accession>
<gene>
    <name evidence="1" type="ORF">EV667_2212</name>
</gene>
<dbReference type="OrthoDB" id="8456281at2"/>
<reference evidence="1 2" key="1">
    <citation type="submission" date="2019-03" db="EMBL/GenBank/DDBJ databases">
        <title>Genomic Encyclopedia of Type Strains, Phase IV (KMG-IV): sequencing the most valuable type-strain genomes for metagenomic binning, comparative biology and taxonomic classification.</title>
        <authorList>
            <person name="Goeker M."/>
        </authorList>
    </citation>
    <scope>NUCLEOTIDE SEQUENCE [LARGE SCALE GENOMIC DNA]</scope>
    <source>
        <strain evidence="1 2">DSM 101</strain>
    </source>
</reference>
<evidence type="ECO:0000313" key="1">
    <source>
        <dbReference type="EMBL" id="TCK28211.1"/>
    </source>
</evidence>
<dbReference type="Proteomes" id="UP000295030">
    <property type="component" value="Unassembled WGS sequence"/>
</dbReference>
<comment type="caution">
    <text evidence="1">The sequence shown here is derived from an EMBL/GenBank/DDBJ whole genome shotgun (WGS) entry which is preliminary data.</text>
</comment>
<sequence length="63" mass="6466">MTEQIHANFRILSGAAKAVWGRVAGNGHLVASARVEQLAGEAALACARARSRGGDRAVPAARA</sequence>